<gene>
    <name evidence="1" type="ORF">K3G42_027954</name>
</gene>
<evidence type="ECO:0000313" key="2">
    <source>
        <dbReference type="Proteomes" id="UP000827872"/>
    </source>
</evidence>
<protein>
    <submittedName>
        <fullName evidence="1">Uncharacterized protein</fullName>
    </submittedName>
</protein>
<dbReference type="Proteomes" id="UP000827872">
    <property type="component" value="Linkage Group LG05"/>
</dbReference>
<organism evidence="1 2">
    <name type="scientific">Sphaerodactylus townsendi</name>
    <dbReference type="NCBI Taxonomy" id="933632"/>
    <lineage>
        <taxon>Eukaryota</taxon>
        <taxon>Metazoa</taxon>
        <taxon>Chordata</taxon>
        <taxon>Craniata</taxon>
        <taxon>Vertebrata</taxon>
        <taxon>Euteleostomi</taxon>
        <taxon>Lepidosauria</taxon>
        <taxon>Squamata</taxon>
        <taxon>Bifurcata</taxon>
        <taxon>Gekkota</taxon>
        <taxon>Sphaerodactylidae</taxon>
        <taxon>Sphaerodactylus</taxon>
    </lineage>
</organism>
<dbReference type="EMBL" id="CM037618">
    <property type="protein sequence ID" value="KAH8000721.1"/>
    <property type="molecule type" value="Genomic_DNA"/>
</dbReference>
<proteinExistence type="predicted"/>
<sequence>MSNPARSHSAWDQVSSGLRKLSTGQNHLPQPKQAEAQESWAERAAPHSWFPLSFQSLLAKAEKALRVRELQPPAVIFRMFAVKSNTVHYVEMVAQLKQQVQQKFAFMISVKEMAKNFKAFFPINKDTLPFMSSTTELYNW</sequence>
<accession>A0ACB8F6I0</accession>
<name>A0ACB8F6I0_9SAUR</name>
<evidence type="ECO:0000313" key="1">
    <source>
        <dbReference type="EMBL" id="KAH8000721.1"/>
    </source>
</evidence>
<reference evidence="1" key="1">
    <citation type="submission" date="2021-08" db="EMBL/GenBank/DDBJ databases">
        <title>The first chromosome-level gecko genome reveals the dynamic sex chromosomes of Neotropical dwarf geckos (Sphaerodactylidae: Sphaerodactylus).</title>
        <authorList>
            <person name="Pinto B.J."/>
            <person name="Keating S.E."/>
            <person name="Gamble T."/>
        </authorList>
    </citation>
    <scope>NUCLEOTIDE SEQUENCE</scope>
    <source>
        <strain evidence="1">TG3544</strain>
    </source>
</reference>
<comment type="caution">
    <text evidence="1">The sequence shown here is derived from an EMBL/GenBank/DDBJ whole genome shotgun (WGS) entry which is preliminary data.</text>
</comment>
<keyword evidence="2" id="KW-1185">Reference proteome</keyword>